<keyword evidence="3 5" id="KW-0690">Ribosome biogenesis</keyword>
<comment type="similarity">
    <text evidence="2 5">Belongs to the RRS1 family.</text>
</comment>
<evidence type="ECO:0000256" key="5">
    <source>
        <dbReference type="RuleBase" id="RU364132"/>
    </source>
</evidence>
<dbReference type="PANTHER" id="PTHR17602">
    <property type="entry name" value="RIBOSOME BIOGENESIS REGULATORY PROTEIN"/>
    <property type="match status" value="1"/>
</dbReference>
<keyword evidence="4 5" id="KW-0539">Nucleus</keyword>
<evidence type="ECO:0000313" key="7">
    <source>
        <dbReference type="EMBL" id="KAJ3056701.1"/>
    </source>
</evidence>
<organism evidence="7 8">
    <name type="scientific">Rhizophlyctis rosea</name>
    <dbReference type="NCBI Taxonomy" id="64517"/>
    <lineage>
        <taxon>Eukaryota</taxon>
        <taxon>Fungi</taxon>
        <taxon>Fungi incertae sedis</taxon>
        <taxon>Chytridiomycota</taxon>
        <taxon>Chytridiomycota incertae sedis</taxon>
        <taxon>Chytridiomycetes</taxon>
        <taxon>Rhizophlyctidales</taxon>
        <taxon>Rhizophlyctidaceae</taxon>
        <taxon>Rhizophlyctis</taxon>
    </lineage>
</organism>
<feature type="compositionally biased region" description="Basic and acidic residues" evidence="6">
    <location>
        <begin position="162"/>
        <end position="199"/>
    </location>
</feature>
<dbReference type="GO" id="GO:0030687">
    <property type="term" value="C:preribosome, large subunit precursor"/>
    <property type="evidence" value="ECO:0007669"/>
    <property type="project" value="TreeGrafter"/>
</dbReference>
<dbReference type="Proteomes" id="UP001212841">
    <property type="component" value="Unassembled WGS sequence"/>
</dbReference>
<evidence type="ECO:0000256" key="4">
    <source>
        <dbReference type="ARBA" id="ARBA00023242"/>
    </source>
</evidence>
<dbReference type="GO" id="GO:0005730">
    <property type="term" value="C:nucleolus"/>
    <property type="evidence" value="ECO:0007669"/>
    <property type="project" value="TreeGrafter"/>
</dbReference>
<proteinExistence type="inferred from homology"/>
<dbReference type="GO" id="GO:0000447">
    <property type="term" value="P:endonucleolytic cleavage in ITS1 to separate SSU-rRNA from 5.8S rRNA and LSU-rRNA from tricistronic rRNA transcript (SSU-rRNA, 5.8S rRNA, LSU-rRNA)"/>
    <property type="evidence" value="ECO:0007669"/>
    <property type="project" value="TreeGrafter"/>
</dbReference>
<evidence type="ECO:0000256" key="3">
    <source>
        <dbReference type="ARBA" id="ARBA00022517"/>
    </source>
</evidence>
<evidence type="ECO:0000256" key="6">
    <source>
        <dbReference type="SAM" id="MobiDB-lite"/>
    </source>
</evidence>
<evidence type="ECO:0000256" key="1">
    <source>
        <dbReference type="ARBA" id="ARBA00004123"/>
    </source>
</evidence>
<keyword evidence="8" id="KW-1185">Reference proteome</keyword>
<sequence>MDVTEQLQALKDKYKSVEVEVPVPFEFDLGNLTAFDSNGLDERRIKNETNNYLKDLARDGTQLLLNQIFALPTKSSTDGVFAELPEPTTVLPRAKPLPKPKLQTRWEKFAKAKGIQKRKKGRMVYDEQADDYKPRWGYNRANDNQDDWIIEVPDTADPMEDQYEKRRDEKKERVEKNKKQARRNLEERSAVEAGKNPKEVRKAQLEKAIVESKTSTASLGRFDKKLQNEDVVKIKRSKRKFEATTIDASKEAESAMNIAKKVLKAGDSKVINVSKAVKQVAGQASAEMLGHKGKKRKSK</sequence>
<accession>A0AAD5SK11</accession>
<comment type="caution">
    <text evidence="7">The sequence shown here is derived from an EMBL/GenBank/DDBJ whole genome shotgun (WGS) entry which is preliminary data.</text>
</comment>
<feature type="region of interest" description="Disordered" evidence="6">
    <location>
        <begin position="154"/>
        <end position="199"/>
    </location>
</feature>
<evidence type="ECO:0000256" key="2">
    <source>
        <dbReference type="ARBA" id="ARBA00010077"/>
    </source>
</evidence>
<reference evidence="7" key="1">
    <citation type="submission" date="2020-05" db="EMBL/GenBank/DDBJ databases">
        <title>Phylogenomic resolution of chytrid fungi.</title>
        <authorList>
            <person name="Stajich J.E."/>
            <person name="Amses K."/>
            <person name="Simmons R."/>
            <person name="Seto K."/>
            <person name="Myers J."/>
            <person name="Bonds A."/>
            <person name="Quandt C.A."/>
            <person name="Barry K."/>
            <person name="Liu P."/>
            <person name="Grigoriev I."/>
            <person name="Longcore J.E."/>
            <person name="James T.Y."/>
        </authorList>
    </citation>
    <scope>NUCLEOTIDE SEQUENCE</scope>
    <source>
        <strain evidence="7">JEL0318</strain>
    </source>
</reference>
<dbReference type="Pfam" id="PF04939">
    <property type="entry name" value="RRS1"/>
    <property type="match status" value="1"/>
</dbReference>
<protein>
    <recommendedName>
        <fullName evidence="5">Ribosome biogenesis regulatory protein</fullName>
    </recommendedName>
</protein>
<dbReference type="EMBL" id="JADGJD010000024">
    <property type="protein sequence ID" value="KAJ3056701.1"/>
    <property type="molecule type" value="Genomic_DNA"/>
</dbReference>
<dbReference type="InterPro" id="IPR007023">
    <property type="entry name" value="Ribosom_reg"/>
</dbReference>
<comment type="function">
    <text evidence="5">Involved in ribosomal large subunit assembly.</text>
</comment>
<dbReference type="AlphaFoldDB" id="A0AAD5SK11"/>
<evidence type="ECO:0000313" key="8">
    <source>
        <dbReference type="Proteomes" id="UP001212841"/>
    </source>
</evidence>
<dbReference type="PANTHER" id="PTHR17602:SF4">
    <property type="entry name" value="RIBOSOME BIOGENESIS REGULATORY PROTEIN HOMOLOG"/>
    <property type="match status" value="1"/>
</dbReference>
<gene>
    <name evidence="7" type="primary">RRS1</name>
    <name evidence="7" type="ORF">HK097_005102</name>
</gene>
<dbReference type="GO" id="GO:0042273">
    <property type="term" value="P:ribosomal large subunit biogenesis"/>
    <property type="evidence" value="ECO:0007669"/>
    <property type="project" value="TreeGrafter"/>
</dbReference>
<name>A0AAD5SK11_9FUNG</name>
<comment type="subcellular location">
    <subcellularLocation>
        <location evidence="1 5">Nucleus</location>
    </subcellularLocation>
</comment>